<dbReference type="RefSeq" id="WP_120191609.1">
    <property type="nucleotide sequence ID" value="NZ_RAPK01000006.1"/>
</dbReference>
<reference evidence="1 2" key="1">
    <citation type="submission" date="2018-09" db="EMBL/GenBank/DDBJ databases">
        <title>Genomic Encyclopedia of Archaeal and Bacterial Type Strains, Phase II (KMG-II): from individual species to whole genera.</title>
        <authorList>
            <person name="Goeker M."/>
        </authorList>
    </citation>
    <scope>NUCLEOTIDE SEQUENCE [LARGE SCALE GENOMIC DNA]</scope>
    <source>
        <strain evidence="1 2">DSM 17008</strain>
    </source>
</reference>
<dbReference type="Proteomes" id="UP000285120">
    <property type="component" value="Unassembled WGS sequence"/>
</dbReference>
<gene>
    <name evidence="1" type="ORF">ATL39_0408</name>
</gene>
<dbReference type="EMBL" id="RAPK01000006">
    <property type="protein sequence ID" value="RKD76195.1"/>
    <property type="molecule type" value="Genomic_DNA"/>
</dbReference>
<evidence type="ECO:0000313" key="2">
    <source>
        <dbReference type="Proteomes" id="UP000285120"/>
    </source>
</evidence>
<protein>
    <submittedName>
        <fullName evidence="1">Uncharacterized protein</fullName>
    </submittedName>
</protein>
<accession>A0A419V7Z4</accession>
<proteinExistence type="predicted"/>
<organism evidence="1 2">
    <name type="scientific">Sinobaca qinghaiensis</name>
    <dbReference type="NCBI Taxonomy" id="342944"/>
    <lineage>
        <taxon>Bacteria</taxon>
        <taxon>Bacillati</taxon>
        <taxon>Bacillota</taxon>
        <taxon>Bacilli</taxon>
        <taxon>Bacillales</taxon>
        <taxon>Sporolactobacillaceae</taxon>
        <taxon>Sinobaca</taxon>
    </lineage>
</organism>
<name>A0A419V7Z4_9BACL</name>
<keyword evidence="2" id="KW-1185">Reference proteome</keyword>
<sequence length="74" mass="8434">MNYMIDHKNKMIHNGRFAGDYCGLSQIEDNDKEHVSTQSTVDMLVNTKDYEKCSYCCGSFIPGFIQSVTESKTE</sequence>
<comment type="caution">
    <text evidence="1">The sequence shown here is derived from an EMBL/GenBank/DDBJ whole genome shotgun (WGS) entry which is preliminary data.</text>
</comment>
<dbReference type="AlphaFoldDB" id="A0A419V7Z4"/>
<evidence type="ECO:0000313" key="1">
    <source>
        <dbReference type="EMBL" id="RKD76195.1"/>
    </source>
</evidence>